<dbReference type="PROSITE" id="PS00028">
    <property type="entry name" value="ZINC_FINGER_C2H2_1"/>
    <property type="match status" value="10"/>
</dbReference>
<feature type="region of interest" description="Disordered" evidence="6">
    <location>
        <begin position="831"/>
        <end position="882"/>
    </location>
</feature>
<dbReference type="Gene3D" id="3.30.160.60">
    <property type="entry name" value="Classic Zinc Finger"/>
    <property type="match status" value="5"/>
</dbReference>
<evidence type="ECO:0000313" key="8">
    <source>
        <dbReference type="EMBL" id="CAH0598798.1"/>
    </source>
</evidence>
<keyword evidence="1" id="KW-0479">Metal-binding</keyword>
<dbReference type="EMBL" id="LR824029">
    <property type="protein sequence ID" value="CAH0598798.1"/>
    <property type="molecule type" value="Genomic_DNA"/>
</dbReference>
<dbReference type="PROSITE" id="PS50157">
    <property type="entry name" value="ZINC_FINGER_C2H2_2"/>
    <property type="match status" value="8"/>
</dbReference>
<dbReference type="Proteomes" id="UP001154114">
    <property type="component" value="Chromosome 26"/>
</dbReference>
<dbReference type="SUPFAM" id="SSF57667">
    <property type="entry name" value="beta-beta-alpha zinc fingers"/>
    <property type="match status" value="4"/>
</dbReference>
<evidence type="ECO:0000256" key="6">
    <source>
        <dbReference type="SAM" id="MobiDB-lite"/>
    </source>
</evidence>
<evidence type="ECO:0000256" key="5">
    <source>
        <dbReference type="PROSITE-ProRule" id="PRU00042"/>
    </source>
</evidence>
<accession>A0A9P0C123</accession>
<feature type="compositionally biased region" description="Basic and acidic residues" evidence="6">
    <location>
        <begin position="31"/>
        <end position="41"/>
    </location>
</feature>
<reference evidence="8" key="1">
    <citation type="submission" date="2021-12" db="EMBL/GenBank/DDBJ databases">
        <authorList>
            <person name="King R."/>
        </authorList>
    </citation>
    <scope>NUCLEOTIDE SEQUENCE</scope>
</reference>
<dbReference type="PANTHER" id="PTHR24379">
    <property type="entry name" value="KRAB AND ZINC FINGER DOMAIN-CONTAINING"/>
    <property type="match status" value="1"/>
</dbReference>
<feature type="compositionally biased region" description="Polar residues" evidence="6">
    <location>
        <begin position="42"/>
        <end position="58"/>
    </location>
</feature>
<keyword evidence="4" id="KW-0862">Zinc</keyword>
<evidence type="ECO:0000313" key="9">
    <source>
        <dbReference type="Proteomes" id="UP001154114"/>
    </source>
</evidence>
<protein>
    <recommendedName>
        <fullName evidence="7">C2H2-type domain-containing protein</fullName>
    </recommendedName>
</protein>
<dbReference type="SMART" id="SM00355">
    <property type="entry name" value="ZnF_C2H2"/>
    <property type="match status" value="11"/>
</dbReference>
<keyword evidence="9" id="KW-1185">Reference proteome</keyword>
<feature type="domain" description="C2H2-type" evidence="7">
    <location>
        <begin position="628"/>
        <end position="651"/>
    </location>
</feature>
<dbReference type="Pfam" id="PF00096">
    <property type="entry name" value="zf-C2H2"/>
    <property type="match status" value="2"/>
</dbReference>
<organism evidence="8 9">
    <name type="scientific">Chrysodeixis includens</name>
    <name type="common">Soybean looper</name>
    <name type="synonym">Pseudoplusia includens</name>
    <dbReference type="NCBI Taxonomy" id="689277"/>
    <lineage>
        <taxon>Eukaryota</taxon>
        <taxon>Metazoa</taxon>
        <taxon>Ecdysozoa</taxon>
        <taxon>Arthropoda</taxon>
        <taxon>Hexapoda</taxon>
        <taxon>Insecta</taxon>
        <taxon>Pterygota</taxon>
        <taxon>Neoptera</taxon>
        <taxon>Endopterygota</taxon>
        <taxon>Lepidoptera</taxon>
        <taxon>Glossata</taxon>
        <taxon>Ditrysia</taxon>
        <taxon>Noctuoidea</taxon>
        <taxon>Noctuidae</taxon>
        <taxon>Plusiinae</taxon>
        <taxon>Chrysodeixis</taxon>
    </lineage>
</organism>
<sequence length="922" mass="107095">MNSDKRILNMPKRKSQLSRATSASKARRARLREESASENVRRLSNQRAYASQARSLESSPERSQRLAERRERISRVRARESSRQRSQRLASQILLTSQARSRESSADRSQRLAELREHISQVRAQESSPQRSQRLASQSLLVQNMATDFPTLTDMADLETETIIKEEEEIDTITGDTQLEIKSEINIGETIIQGNVDNPFKNIRLEVKQEFIPINIDSETLDSQNDDTLPKIKYEIDPKSELDCIEKVKEERVGDESLVTYDYPNFDDVTSMDSSDAAALTHVEACLHDCMDYKCEDDGLYEDQKDDYDKMDIKEETDITVTETHLISNKVINTTSTITNPHDGLIESKTTKTLVMEILPIPQTNMTYSKIAGNPEEILPTTNDNDDNYLEYQESFQLNSITGNVLSLEQEAFGLLKATGKKKEVEECHTCPKCPKTFRIKRYMKRHLAVHEGIEKRALGIIKGEITRRENRDKKLKAQRDTKDDSKVGLGQEDKKKKEGYECTCGKVFQRRSRMETCLRSHNLFSDTNTYPCVSCSRHFKDREELALHRKRLHKKKFPCKFCPTDYHTRKELFKHLQVHQKVQLMEYKVISEVVKGKQKLKCFMCSKTYMELSELKSHVMDDHKEPYSCPRCKRTFSKIIDFGNHTKTFHPEVEGQSVLDVLEAFSKLVKAWKCDECGLQFHEADKLAHHQIEKHSPEKSETQFQCTDCRRVFVSQKSLTLHRRIHHIMVSVEEMEPIEKGVMCLECRKICKDMNALISHMRFHSPARKYPCKFCDFRFATPEKRKTHAEVHTGDMKYVCFICEYQCSSENRLKQHKLSPKHKYMRESLLRGRPLKEEAHSSKQEKQEKIKGTLKKKEWAVKKSKRKEVESESDSSSECSEVACDICGDKFPSESEMLEHKQTHPFIEFPNEDKPSRIFFK</sequence>
<feature type="domain" description="C2H2-type" evidence="7">
    <location>
        <begin position="771"/>
        <end position="798"/>
    </location>
</feature>
<dbReference type="GO" id="GO:0008270">
    <property type="term" value="F:zinc ion binding"/>
    <property type="evidence" value="ECO:0007669"/>
    <property type="project" value="UniProtKB-KW"/>
</dbReference>
<gene>
    <name evidence="8" type="ORF">CINC_LOCUS8437</name>
</gene>
<dbReference type="AlphaFoldDB" id="A0A9P0C123"/>
<feature type="domain" description="C2H2-type" evidence="7">
    <location>
        <begin position="531"/>
        <end position="559"/>
    </location>
</feature>
<feature type="region of interest" description="Disordered" evidence="6">
    <location>
        <begin position="471"/>
        <end position="493"/>
    </location>
</feature>
<feature type="region of interest" description="Disordered" evidence="6">
    <location>
        <begin position="1"/>
        <end position="89"/>
    </location>
</feature>
<feature type="domain" description="C2H2-type" evidence="7">
    <location>
        <begin position="429"/>
        <end position="456"/>
    </location>
</feature>
<evidence type="ECO:0000256" key="1">
    <source>
        <dbReference type="ARBA" id="ARBA00022723"/>
    </source>
</evidence>
<dbReference type="InterPro" id="IPR013087">
    <property type="entry name" value="Znf_C2H2_type"/>
</dbReference>
<evidence type="ECO:0000259" key="7">
    <source>
        <dbReference type="PROSITE" id="PS50157"/>
    </source>
</evidence>
<evidence type="ECO:0000256" key="4">
    <source>
        <dbReference type="ARBA" id="ARBA00022833"/>
    </source>
</evidence>
<dbReference type="InterPro" id="IPR036236">
    <property type="entry name" value="Znf_C2H2_sf"/>
</dbReference>
<dbReference type="OrthoDB" id="7430321at2759"/>
<feature type="domain" description="C2H2-type" evidence="7">
    <location>
        <begin position="673"/>
        <end position="701"/>
    </location>
</feature>
<dbReference type="PANTHER" id="PTHR24379:SF121">
    <property type="entry name" value="C2H2-TYPE DOMAIN-CONTAINING PROTEIN"/>
    <property type="match status" value="1"/>
</dbReference>
<evidence type="ECO:0000256" key="3">
    <source>
        <dbReference type="ARBA" id="ARBA00022771"/>
    </source>
</evidence>
<feature type="compositionally biased region" description="Basic and acidic residues" evidence="6">
    <location>
        <begin position="831"/>
        <end position="862"/>
    </location>
</feature>
<feature type="domain" description="C2H2-type" evidence="7">
    <location>
        <begin position="743"/>
        <end position="770"/>
    </location>
</feature>
<feature type="compositionally biased region" description="Basic and acidic residues" evidence="6">
    <location>
        <begin position="59"/>
        <end position="83"/>
    </location>
</feature>
<proteinExistence type="predicted"/>
<evidence type="ECO:0000256" key="2">
    <source>
        <dbReference type="ARBA" id="ARBA00022737"/>
    </source>
</evidence>
<feature type="domain" description="C2H2-type" evidence="7">
    <location>
        <begin position="883"/>
        <end position="905"/>
    </location>
</feature>
<keyword evidence="2" id="KW-0677">Repeat</keyword>
<name>A0A9P0C123_CHRIL</name>
<keyword evidence="3 5" id="KW-0863">Zinc-finger</keyword>
<feature type="domain" description="C2H2-type" evidence="7">
    <location>
        <begin position="705"/>
        <end position="727"/>
    </location>
</feature>